<feature type="transmembrane region" description="Helical" evidence="1">
    <location>
        <begin position="58"/>
        <end position="80"/>
    </location>
</feature>
<feature type="transmembrane region" description="Helical" evidence="1">
    <location>
        <begin position="146"/>
        <end position="175"/>
    </location>
</feature>
<dbReference type="OrthoDB" id="2208849at2"/>
<proteinExistence type="predicted"/>
<feature type="transmembrane region" description="Helical" evidence="1">
    <location>
        <begin position="404"/>
        <end position="424"/>
    </location>
</feature>
<dbReference type="EMBL" id="VMWH01000322">
    <property type="protein sequence ID" value="TVW80661.1"/>
    <property type="molecule type" value="Genomic_DNA"/>
</dbReference>
<feature type="transmembrane region" description="Helical" evidence="1">
    <location>
        <begin position="226"/>
        <end position="255"/>
    </location>
</feature>
<feature type="transmembrane region" description="Helical" evidence="1">
    <location>
        <begin position="276"/>
        <end position="297"/>
    </location>
</feature>
<dbReference type="Proteomes" id="UP000320896">
    <property type="component" value="Unassembled WGS sequence"/>
</dbReference>
<evidence type="ECO:0000313" key="6">
    <source>
        <dbReference type="Proteomes" id="UP000320896"/>
    </source>
</evidence>
<feature type="transmembrane region" description="Helical" evidence="1">
    <location>
        <begin position="368"/>
        <end position="392"/>
    </location>
</feature>
<dbReference type="AlphaFoldDB" id="A0A0B7LVA5"/>
<reference evidence="3 6" key="2">
    <citation type="submission" date="2019-07" db="EMBL/GenBank/DDBJ databases">
        <authorList>
            <person name="Mohale T."/>
        </authorList>
    </citation>
    <scope>NUCLEOTIDE SEQUENCE [LARGE SCALE GENOMIC DNA]</scope>
    <source>
        <strain evidence="3 6">NTPn 126</strain>
    </source>
</reference>
<reference evidence="2" key="3">
    <citation type="submission" date="2019-11" db="EMBL/GenBank/DDBJ databases">
        <title>Growth characteristics of pneumococcus vary with the chemical composition of the capsule and with environmental conditions.</title>
        <authorList>
            <person name="Tothpal A."/>
            <person name="Desobry K."/>
            <person name="Joshi S."/>
            <person name="Wyllie A.L."/>
            <person name="Weinberger D.M."/>
        </authorList>
    </citation>
    <scope>NUCLEOTIDE SEQUENCE</scope>
    <source>
        <strain evidence="2">Pnumococcus10A</strain>
    </source>
</reference>
<sequence>MLRLVYYQFLHNKKQWLGVSPVIFVSSLVMGLAVNGVINVENNSQVFVGLPDPKPIFMFPIVFGGVTLFFVLSNIINMLVEIFRDDYELLEVLGASLLQLSFLVGGQIFIISSIISFIAYLCSIFVTSNYYYFLQYFFGENILPDIQFQTSAVGCIITVVLISFLAFLSGCFYTFKKIRNRKSSKIRHVLSIVKRILLLAGFSVIWLLSLQQIFQDSTILAKAQIIFNIVILDIVIIYQLSPFIQSCFIKLLSIIIFRNNFMFIVSKWNLLYRKPYIKSISAAITGAILLISSFQMISQNILSQFQDDSDLELKVAFIVYVGAPILIVLANIISIAFLSSHQERIEIQQFEILGTSNYQMVKIKVGEAIFLTFVTSLIAFLLNIKIMALIYYSLEDILIDDMNLLGLILPNFIVSIILFILIFITKSSYFIFKNAKIIS</sequence>
<dbReference type="Proteomes" id="UP000290138">
    <property type="component" value="Chromosome"/>
</dbReference>
<keyword evidence="1" id="KW-1133">Transmembrane helix</keyword>
<dbReference type="EMBL" id="WNHN01000050">
    <property type="protein sequence ID" value="MTV77640.1"/>
    <property type="molecule type" value="Genomic_DNA"/>
</dbReference>
<gene>
    <name evidence="3" type="ORF">AZJ70_12045</name>
    <name evidence="2" type="ORF">GM535_10330</name>
    <name evidence="4" type="ORF">SAMEA3431391_01140</name>
</gene>
<accession>A0A0B7LVA5</accession>
<feature type="transmembrane region" description="Helical" evidence="1">
    <location>
        <begin position="317"/>
        <end position="338"/>
    </location>
</feature>
<feature type="transmembrane region" description="Helical" evidence="1">
    <location>
        <begin position="16"/>
        <end position="38"/>
    </location>
</feature>
<keyword evidence="1" id="KW-0812">Transmembrane</keyword>
<keyword evidence="1" id="KW-0472">Membrane</keyword>
<evidence type="ECO:0000313" key="3">
    <source>
        <dbReference type="EMBL" id="TVW80661.1"/>
    </source>
</evidence>
<dbReference type="EMBL" id="LR216058">
    <property type="protein sequence ID" value="VFI32401.1"/>
    <property type="molecule type" value="Genomic_DNA"/>
</dbReference>
<organism evidence="3 6">
    <name type="scientific">Streptococcus pneumoniae</name>
    <dbReference type="NCBI Taxonomy" id="1313"/>
    <lineage>
        <taxon>Bacteria</taxon>
        <taxon>Bacillati</taxon>
        <taxon>Bacillota</taxon>
        <taxon>Bacilli</taxon>
        <taxon>Lactobacillales</taxon>
        <taxon>Streptococcaceae</taxon>
        <taxon>Streptococcus</taxon>
    </lineage>
</organism>
<dbReference type="RefSeq" id="WP_000945302.1">
    <property type="nucleotide sequence ID" value="NZ_AP026928.1"/>
</dbReference>
<dbReference type="Proteomes" id="UP000729182">
    <property type="component" value="Unassembled WGS sequence"/>
</dbReference>
<evidence type="ECO:0000313" key="2">
    <source>
        <dbReference type="EMBL" id="MTV77640.1"/>
    </source>
</evidence>
<feature type="transmembrane region" description="Helical" evidence="1">
    <location>
        <begin position="100"/>
        <end position="126"/>
    </location>
</feature>
<evidence type="ECO:0000313" key="4">
    <source>
        <dbReference type="EMBL" id="VFI32401.1"/>
    </source>
</evidence>
<protein>
    <submittedName>
        <fullName evidence="4">Permease</fullName>
    </submittedName>
</protein>
<feature type="transmembrane region" description="Helical" evidence="1">
    <location>
        <begin position="196"/>
        <end position="214"/>
    </location>
</feature>
<evidence type="ECO:0000313" key="5">
    <source>
        <dbReference type="Proteomes" id="UP000290138"/>
    </source>
</evidence>
<reference evidence="4 5" key="1">
    <citation type="submission" date="2019-02" db="EMBL/GenBank/DDBJ databases">
        <authorList>
            <consortium name="Pathogen Informatics"/>
        </authorList>
    </citation>
    <scope>NUCLEOTIDE SEQUENCE [LARGE SCALE GENOMIC DNA]</scope>
    <source>
        <strain evidence="4">GPS_HK_21-sc-2296565</strain>
    </source>
</reference>
<evidence type="ECO:0000256" key="1">
    <source>
        <dbReference type="SAM" id="Phobius"/>
    </source>
</evidence>
<name>A0A0B7LVA5_STREE</name>